<comment type="similarity">
    <text evidence="1">Belongs to the CapA family.</text>
</comment>
<feature type="transmembrane region" description="Helical" evidence="3">
    <location>
        <begin position="144"/>
        <end position="164"/>
    </location>
</feature>
<evidence type="ECO:0000256" key="3">
    <source>
        <dbReference type="SAM" id="Phobius"/>
    </source>
</evidence>
<accession>A0A926V9R4</accession>
<organism evidence="5 6">
    <name type="scientific">Aerosakkonema funiforme FACHB-1375</name>
    <dbReference type="NCBI Taxonomy" id="2949571"/>
    <lineage>
        <taxon>Bacteria</taxon>
        <taxon>Bacillati</taxon>
        <taxon>Cyanobacteriota</taxon>
        <taxon>Cyanophyceae</taxon>
        <taxon>Oscillatoriophycideae</taxon>
        <taxon>Aerosakkonematales</taxon>
        <taxon>Aerosakkonemataceae</taxon>
        <taxon>Aerosakkonema</taxon>
    </lineage>
</organism>
<dbReference type="Proteomes" id="UP000641646">
    <property type="component" value="Unassembled WGS sequence"/>
</dbReference>
<dbReference type="Pfam" id="PF09587">
    <property type="entry name" value="PGA_cap"/>
    <property type="match status" value="1"/>
</dbReference>
<keyword evidence="6" id="KW-1185">Reference proteome</keyword>
<dbReference type="EMBL" id="JACJPW010000002">
    <property type="protein sequence ID" value="MBD2179710.1"/>
    <property type="molecule type" value="Genomic_DNA"/>
</dbReference>
<feature type="compositionally biased region" description="Polar residues" evidence="2">
    <location>
        <begin position="224"/>
        <end position="247"/>
    </location>
</feature>
<dbReference type="Gene3D" id="3.60.21.10">
    <property type="match status" value="1"/>
</dbReference>
<dbReference type="InterPro" id="IPR019079">
    <property type="entry name" value="Capsule_synth_CapA"/>
</dbReference>
<dbReference type="SUPFAM" id="SSF56300">
    <property type="entry name" value="Metallo-dependent phosphatases"/>
    <property type="match status" value="1"/>
</dbReference>
<dbReference type="PANTHER" id="PTHR33393">
    <property type="entry name" value="POLYGLUTAMINE SYNTHESIS ACCESSORY PROTEIN RV0574C-RELATED"/>
    <property type="match status" value="1"/>
</dbReference>
<feature type="region of interest" description="Disordered" evidence="2">
    <location>
        <begin position="193"/>
        <end position="247"/>
    </location>
</feature>
<sequence>MVTQVKQVTQVTQQSVLSLAKQGDPDAIATLINQVVSKKGLTAIAKTKGNCLHIVLVADRVPNQASCVRFVYDGIARLNPKYIDSVRIYGRRTDQKWPTWTELLELQQPDSTSTTSPTVPLSPTADPHPKHKPVKIKTKYRKKIPLLLLGSICWVLVAAVGFVVRAKMDSQAPTTPQPATPAQEQALETSAKLQPLPKTNQKIGTVPPPPIKSPLSSPAANKPAANTSPKLPSLPIKTQPQPSVQPNSVAAPIQNLPAIPTTEPPSINAATTITIKAVGDIVPGSNFPNNRLPSNVKQLFQNVKPYLQGADILFGNFESTLTNYPRTSKDTSRAMVHAFRNPPTYANLLKETGFDVLSVANNHSFDFSTVGFADTMKNIQNAGMTPVGKKNQIAYMNVKNIRIGFIAFSHLPLHNSVNDIASAKALVLEAKKNADVVVISFHAGAEGTGAMHVKNRQENFYGENRGNVLLFSRTMIDNGADLVLGHGPHVARAMELYKGKLIAYSLGNFVGYKSLSTWGALGQSLILEVQVNPEGDFVSGRIIPVQLDRRGIPYPDKQFRSVHLIRNLTKIDFPNTPLKIDSNGKISKLGVRD</sequence>
<evidence type="ECO:0000256" key="2">
    <source>
        <dbReference type="SAM" id="MobiDB-lite"/>
    </source>
</evidence>
<dbReference type="PANTHER" id="PTHR33393:SF11">
    <property type="entry name" value="POLYGLUTAMINE SYNTHESIS ACCESSORY PROTEIN RV0574C-RELATED"/>
    <property type="match status" value="1"/>
</dbReference>
<dbReference type="RefSeq" id="WP_190461180.1">
    <property type="nucleotide sequence ID" value="NZ_JACJPW010000002.1"/>
</dbReference>
<keyword evidence="3" id="KW-1133">Transmembrane helix</keyword>
<evidence type="ECO:0000313" key="6">
    <source>
        <dbReference type="Proteomes" id="UP000641646"/>
    </source>
</evidence>
<keyword evidence="3" id="KW-0812">Transmembrane</keyword>
<feature type="region of interest" description="Disordered" evidence="2">
    <location>
        <begin position="107"/>
        <end position="134"/>
    </location>
</feature>
<proteinExistence type="inferred from homology"/>
<evidence type="ECO:0000259" key="4">
    <source>
        <dbReference type="SMART" id="SM00854"/>
    </source>
</evidence>
<reference evidence="5" key="2">
    <citation type="submission" date="2020-08" db="EMBL/GenBank/DDBJ databases">
        <authorList>
            <person name="Chen M."/>
            <person name="Teng W."/>
            <person name="Zhao L."/>
            <person name="Hu C."/>
            <person name="Zhou Y."/>
            <person name="Han B."/>
            <person name="Song L."/>
            <person name="Shu W."/>
        </authorList>
    </citation>
    <scope>NUCLEOTIDE SEQUENCE</scope>
    <source>
        <strain evidence="5">FACHB-1375</strain>
    </source>
</reference>
<dbReference type="InterPro" id="IPR029052">
    <property type="entry name" value="Metallo-depent_PP-like"/>
</dbReference>
<dbReference type="AlphaFoldDB" id="A0A926V9R4"/>
<dbReference type="CDD" id="cd07381">
    <property type="entry name" value="MPP_CapA"/>
    <property type="match status" value="1"/>
</dbReference>
<evidence type="ECO:0000313" key="5">
    <source>
        <dbReference type="EMBL" id="MBD2179710.1"/>
    </source>
</evidence>
<reference evidence="5" key="1">
    <citation type="journal article" date="2015" name="ISME J.">
        <title>Draft Genome Sequence of Streptomyces incarnatus NRRL8089, which Produces the Nucleoside Antibiotic Sinefungin.</title>
        <authorList>
            <person name="Oshima K."/>
            <person name="Hattori M."/>
            <person name="Shimizu H."/>
            <person name="Fukuda K."/>
            <person name="Nemoto M."/>
            <person name="Inagaki K."/>
            <person name="Tamura T."/>
        </authorList>
    </citation>
    <scope>NUCLEOTIDE SEQUENCE</scope>
    <source>
        <strain evidence="5">FACHB-1375</strain>
    </source>
</reference>
<gene>
    <name evidence="5" type="ORF">H6G03_01055</name>
</gene>
<dbReference type="SMART" id="SM00854">
    <property type="entry name" value="PGA_cap"/>
    <property type="match status" value="1"/>
</dbReference>
<name>A0A926V9R4_9CYAN</name>
<feature type="compositionally biased region" description="Polar residues" evidence="2">
    <location>
        <begin position="193"/>
        <end position="203"/>
    </location>
</feature>
<comment type="caution">
    <text evidence="5">The sequence shown here is derived from an EMBL/GenBank/DDBJ whole genome shotgun (WGS) entry which is preliminary data.</text>
</comment>
<protein>
    <submittedName>
        <fullName evidence="5">CapA family protein</fullName>
    </submittedName>
</protein>
<dbReference type="InterPro" id="IPR052169">
    <property type="entry name" value="CW_Biosynth-Accessory"/>
</dbReference>
<feature type="domain" description="Capsule synthesis protein CapA" evidence="4">
    <location>
        <begin position="274"/>
        <end position="513"/>
    </location>
</feature>
<feature type="compositionally biased region" description="Low complexity" evidence="2">
    <location>
        <begin position="109"/>
        <end position="124"/>
    </location>
</feature>
<evidence type="ECO:0000256" key="1">
    <source>
        <dbReference type="ARBA" id="ARBA00005662"/>
    </source>
</evidence>
<keyword evidence="3" id="KW-0472">Membrane</keyword>